<comment type="caution">
    <text evidence="9">The sequence shown here is derived from an EMBL/GenBank/DDBJ whole genome shotgun (WGS) entry which is preliminary data.</text>
</comment>
<reference evidence="9 10" key="1">
    <citation type="submission" date="2019-12" db="EMBL/GenBank/DDBJ databases">
        <title>Strain KN286 was isolated from seawater, which was collected from Caroline Seamount in the tropical western Pacific.</title>
        <authorList>
            <person name="Wang Q."/>
        </authorList>
    </citation>
    <scope>NUCLEOTIDE SEQUENCE [LARGE SCALE GENOMIC DNA]</scope>
    <source>
        <strain evidence="9 10">KN286</strain>
    </source>
</reference>
<feature type="transmembrane region" description="Helical" evidence="7">
    <location>
        <begin position="225"/>
        <end position="245"/>
    </location>
</feature>
<dbReference type="PANTHER" id="PTHR30151:SF0">
    <property type="entry name" value="ABC TRANSPORTER PERMEASE PROTEIN MJ0413-RELATED"/>
    <property type="match status" value="1"/>
</dbReference>
<comment type="subcellular location">
    <subcellularLocation>
        <location evidence="1 7">Cell membrane</location>
        <topology evidence="1 7">Multi-pass membrane protein</topology>
    </subcellularLocation>
</comment>
<evidence type="ECO:0000256" key="4">
    <source>
        <dbReference type="ARBA" id="ARBA00022692"/>
    </source>
</evidence>
<evidence type="ECO:0000313" key="9">
    <source>
        <dbReference type="EMBL" id="MXU66037.1"/>
    </source>
</evidence>
<protein>
    <submittedName>
        <fullName evidence="9">ABC transporter permease subunit</fullName>
    </submittedName>
</protein>
<sequence length="263" mass="28629">MSSSADLARIRMRDIFASSWLPYLASICAGLMLWQLISTQLPGVIFASPVAVADHLVGAFASGDLPARFANSLRHMILGLGLALLVAVPLGMLMGRSETAFHMCNPVLTALFAIPSVAFVPFLIIWFGVFFEARVALVFVMCVFDILITVTAGARNIEPRVIQAARSFGANRRTTFFSVLLPASYPFLMTALRIGTIRAVNGMITAELFFAAVNLGEYMEDASSVFDSAAMLSVVFCLSLFGLLAQELVKWAEARLLPWHVRS</sequence>
<keyword evidence="5 7" id="KW-1133">Transmembrane helix</keyword>
<dbReference type="Proteomes" id="UP000436016">
    <property type="component" value="Unassembled WGS sequence"/>
</dbReference>
<evidence type="ECO:0000256" key="1">
    <source>
        <dbReference type="ARBA" id="ARBA00004651"/>
    </source>
</evidence>
<feature type="transmembrane region" description="Helical" evidence="7">
    <location>
        <begin position="135"/>
        <end position="154"/>
    </location>
</feature>
<keyword evidence="10" id="KW-1185">Reference proteome</keyword>
<dbReference type="CDD" id="cd06261">
    <property type="entry name" value="TM_PBP2"/>
    <property type="match status" value="1"/>
</dbReference>
<gene>
    <name evidence="9" type="ORF">GSH16_11295</name>
</gene>
<comment type="similarity">
    <text evidence="7">Belongs to the binding-protein-dependent transport system permease family.</text>
</comment>
<dbReference type="InterPro" id="IPR000515">
    <property type="entry name" value="MetI-like"/>
</dbReference>
<keyword evidence="2 7" id="KW-0813">Transport</keyword>
<evidence type="ECO:0000256" key="5">
    <source>
        <dbReference type="ARBA" id="ARBA00022989"/>
    </source>
</evidence>
<accession>A0A6B0TNB8</accession>
<dbReference type="InterPro" id="IPR035906">
    <property type="entry name" value="MetI-like_sf"/>
</dbReference>
<name>A0A6B0TNB8_9RHOB</name>
<keyword evidence="4 7" id="KW-0812">Transmembrane</keyword>
<dbReference type="GO" id="GO:0005886">
    <property type="term" value="C:plasma membrane"/>
    <property type="evidence" value="ECO:0007669"/>
    <property type="project" value="UniProtKB-SubCell"/>
</dbReference>
<evidence type="ECO:0000256" key="6">
    <source>
        <dbReference type="ARBA" id="ARBA00023136"/>
    </source>
</evidence>
<dbReference type="Gene3D" id="1.10.3720.10">
    <property type="entry name" value="MetI-like"/>
    <property type="match status" value="1"/>
</dbReference>
<dbReference type="PROSITE" id="PS50928">
    <property type="entry name" value="ABC_TM1"/>
    <property type="match status" value="1"/>
</dbReference>
<dbReference type="SUPFAM" id="SSF161098">
    <property type="entry name" value="MetI-like"/>
    <property type="match status" value="1"/>
</dbReference>
<keyword evidence="6 7" id="KW-0472">Membrane</keyword>
<keyword evidence="3" id="KW-1003">Cell membrane</keyword>
<dbReference type="EMBL" id="WUWG01000003">
    <property type="protein sequence ID" value="MXU66037.1"/>
    <property type="molecule type" value="Genomic_DNA"/>
</dbReference>
<dbReference type="GO" id="GO:0055085">
    <property type="term" value="P:transmembrane transport"/>
    <property type="evidence" value="ECO:0007669"/>
    <property type="project" value="InterPro"/>
</dbReference>
<feature type="transmembrane region" description="Helical" evidence="7">
    <location>
        <begin position="20"/>
        <end position="37"/>
    </location>
</feature>
<evidence type="ECO:0000313" key="10">
    <source>
        <dbReference type="Proteomes" id="UP000436016"/>
    </source>
</evidence>
<evidence type="ECO:0000259" key="8">
    <source>
        <dbReference type="PROSITE" id="PS50928"/>
    </source>
</evidence>
<evidence type="ECO:0000256" key="7">
    <source>
        <dbReference type="RuleBase" id="RU363032"/>
    </source>
</evidence>
<dbReference type="RefSeq" id="WP_160855058.1">
    <property type="nucleotide sequence ID" value="NZ_WUWG01000003.1"/>
</dbReference>
<evidence type="ECO:0000256" key="3">
    <source>
        <dbReference type="ARBA" id="ARBA00022475"/>
    </source>
</evidence>
<dbReference type="PANTHER" id="PTHR30151">
    <property type="entry name" value="ALKANE SULFONATE ABC TRANSPORTER-RELATED, MEMBRANE SUBUNIT"/>
    <property type="match status" value="1"/>
</dbReference>
<evidence type="ECO:0000256" key="2">
    <source>
        <dbReference type="ARBA" id="ARBA00022448"/>
    </source>
</evidence>
<feature type="domain" description="ABC transmembrane type-1" evidence="8">
    <location>
        <begin position="69"/>
        <end position="249"/>
    </location>
</feature>
<feature type="transmembrane region" description="Helical" evidence="7">
    <location>
        <begin position="107"/>
        <end position="129"/>
    </location>
</feature>
<organism evidence="9 10">
    <name type="scientific">Oceanomicrobium pacificus</name>
    <dbReference type="NCBI Taxonomy" id="2692916"/>
    <lineage>
        <taxon>Bacteria</taxon>
        <taxon>Pseudomonadati</taxon>
        <taxon>Pseudomonadota</taxon>
        <taxon>Alphaproteobacteria</taxon>
        <taxon>Rhodobacterales</taxon>
        <taxon>Paracoccaceae</taxon>
        <taxon>Oceanomicrobium</taxon>
    </lineage>
</organism>
<feature type="transmembrane region" description="Helical" evidence="7">
    <location>
        <begin position="175"/>
        <end position="194"/>
    </location>
</feature>
<proteinExistence type="inferred from homology"/>
<dbReference type="Pfam" id="PF00528">
    <property type="entry name" value="BPD_transp_1"/>
    <property type="match status" value="1"/>
</dbReference>
<feature type="transmembrane region" description="Helical" evidence="7">
    <location>
        <begin position="76"/>
        <end position="95"/>
    </location>
</feature>
<dbReference type="AlphaFoldDB" id="A0A6B0TNB8"/>